<comment type="caution">
    <text evidence="1">The sequence shown here is derived from an EMBL/GenBank/DDBJ whole genome shotgun (WGS) entry which is preliminary data.</text>
</comment>
<proteinExistence type="predicted"/>
<name>A0A849VK10_9GAMM</name>
<organism evidence="1 2">
    <name type="scientific">Pseudoalteromonas caenipelagi</name>
    <dbReference type="NCBI Taxonomy" id="2726988"/>
    <lineage>
        <taxon>Bacteria</taxon>
        <taxon>Pseudomonadati</taxon>
        <taxon>Pseudomonadota</taxon>
        <taxon>Gammaproteobacteria</taxon>
        <taxon>Alteromonadales</taxon>
        <taxon>Pseudoalteromonadaceae</taxon>
        <taxon>Pseudoalteromonas</taxon>
    </lineage>
</organism>
<dbReference type="AlphaFoldDB" id="A0A849VK10"/>
<dbReference type="Proteomes" id="UP000586305">
    <property type="component" value="Unassembled WGS sequence"/>
</dbReference>
<gene>
    <name evidence="1" type="ORF">HG263_16080</name>
</gene>
<dbReference type="RefSeq" id="WP_171627104.1">
    <property type="nucleotide sequence ID" value="NZ_JABBPG010000007.1"/>
</dbReference>
<dbReference type="EMBL" id="JABBPG010000007">
    <property type="protein sequence ID" value="NOU52051.1"/>
    <property type="molecule type" value="Genomic_DNA"/>
</dbReference>
<accession>A0A849VK10</accession>
<reference evidence="1 2" key="1">
    <citation type="submission" date="2020-04" db="EMBL/GenBank/DDBJ databases">
        <title>Pseudoalteromonas caenipelagi sp. nov., isolated from a tidal flat.</title>
        <authorList>
            <person name="Park S."/>
            <person name="Yoon J.-H."/>
        </authorList>
    </citation>
    <scope>NUCLEOTIDE SEQUENCE [LARGE SCALE GENOMIC DNA]</scope>
    <source>
        <strain evidence="1 2">JBTF-M23</strain>
    </source>
</reference>
<protein>
    <submittedName>
        <fullName evidence="1">Uncharacterized protein</fullName>
    </submittedName>
</protein>
<evidence type="ECO:0000313" key="2">
    <source>
        <dbReference type="Proteomes" id="UP000586305"/>
    </source>
</evidence>
<evidence type="ECO:0000313" key="1">
    <source>
        <dbReference type="EMBL" id="NOU52051.1"/>
    </source>
</evidence>
<sequence length="56" mass="6126">MKIQLNKKNVKNLSKGKTLPAKMTPQIGGAAPPPSYFCVTDVSRCDDGTYVTFYCV</sequence>
<keyword evidence="2" id="KW-1185">Reference proteome</keyword>